<feature type="domain" description="Costars" evidence="18">
    <location>
        <begin position="275"/>
        <end position="351"/>
    </location>
</feature>
<dbReference type="FunFam" id="1.10.10.1540:FF:000001">
    <property type="entry name" value="Actin-binding Rho-activating protein a"/>
    <property type="match status" value="1"/>
</dbReference>
<evidence type="ECO:0000256" key="13">
    <source>
        <dbReference type="ARBA" id="ARBA00059783"/>
    </source>
</evidence>
<proteinExistence type="predicted"/>
<accession>A0AAD8CS77</accession>
<dbReference type="InterPro" id="IPR027817">
    <property type="entry name" value="Costars_dom"/>
</dbReference>
<evidence type="ECO:0000256" key="6">
    <source>
        <dbReference type="ARBA" id="ARBA00022927"/>
    </source>
</evidence>
<dbReference type="GO" id="GO:0003779">
    <property type="term" value="F:actin binding"/>
    <property type="evidence" value="ECO:0007669"/>
    <property type="project" value="UniProtKB-KW"/>
</dbReference>
<keyword evidence="6" id="KW-0653">Protein transport</keyword>
<organism evidence="19 20">
    <name type="scientific">Acipenser oxyrinchus oxyrinchus</name>
    <dbReference type="NCBI Taxonomy" id="40147"/>
    <lineage>
        <taxon>Eukaryota</taxon>
        <taxon>Metazoa</taxon>
        <taxon>Chordata</taxon>
        <taxon>Craniata</taxon>
        <taxon>Vertebrata</taxon>
        <taxon>Euteleostomi</taxon>
        <taxon>Actinopterygii</taxon>
        <taxon>Chondrostei</taxon>
        <taxon>Acipenseriformes</taxon>
        <taxon>Acipenseridae</taxon>
        <taxon>Acipenser</taxon>
    </lineage>
</organism>
<dbReference type="GO" id="GO:0030017">
    <property type="term" value="C:sarcomere"/>
    <property type="evidence" value="ECO:0007669"/>
    <property type="project" value="UniProtKB-SubCell"/>
</dbReference>
<dbReference type="InterPro" id="IPR026111">
    <property type="entry name" value="Abra"/>
</dbReference>
<keyword evidence="7" id="KW-0811">Translocation</keyword>
<keyword evidence="9" id="KW-0010">Activator</keyword>
<keyword evidence="10" id="KW-0804">Transcription</keyword>
<comment type="function">
    <text evidence="13">Acts as an activator of serum response factor (SRF)-dependent transcription possibly by inducing nuclear translocation of MKL1 or MKL2 and through a mechanism requiring Rho-actin signaling.</text>
</comment>
<dbReference type="GO" id="GO:0045944">
    <property type="term" value="P:positive regulation of transcription by RNA polymerase II"/>
    <property type="evidence" value="ECO:0007669"/>
    <property type="project" value="TreeGrafter"/>
</dbReference>
<evidence type="ECO:0000256" key="17">
    <source>
        <dbReference type="SAM" id="MobiDB-lite"/>
    </source>
</evidence>
<evidence type="ECO:0000256" key="7">
    <source>
        <dbReference type="ARBA" id="ARBA00023010"/>
    </source>
</evidence>
<evidence type="ECO:0000256" key="1">
    <source>
        <dbReference type="ARBA" id="ARBA00004204"/>
    </source>
</evidence>
<evidence type="ECO:0000256" key="16">
    <source>
        <dbReference type="ARBA" id="ARBA00076363"/>
    </source>
</evidence>
<evidence type="ECO:0000256" key="10">
    <source>
        <dbReference type="ARBA" id="ARBA00023163"/>
    </source>
</evidence>
<dbReference type="SMART" id="SM01283">
    <property type="entry name" value="Costars"/>
    <property type="match status" value="1"/>
</dbReference>
<comment type="caution">
    <text evidence="19">The sequence shown here is derived from an EMBL/GenBank/DDBJ whole genome shotgun (WGS) entry which is preliminary data.</text>
</comment>
<keyword evidence="8" id="KW-0805">Transcription regulation</keyword>
<protein>
    <recommendedName>
        <fullName evidence="15">Actin-binding Rho-activating protein</fullName>
    </recommendedName>
    <alternativeName>
        <fullName evidence="16">Striated muscle activator of Rho-dependent signaling</fullName>
    </alternativeName>
</protein>
<keyword evidence="20" id="KW-1185">Reference proteome</keyword>
<evidence type="ECO:0000256" key="12">
    <source>
        <dbReference type="ARBA" id="ARBA00023212"/>
    </source>
</evidence>
<dbReference type="GO" id="GO:0035025">
    <property type="term" value="P:positive regulation of Rho protein signal transduction"/>
    <property type="evidence" value="ECO:0007669"/>
    <property type="project" value="InterPro"/>
</dbReference>
<comment type="subunit">
    <text evidence="14">Binds F-actin and ABLIM1, ABLIM2 and ABLIM3. Interaction with ABLIM2 and ABLIM3 enhances activity.</text>
</comment>
<dbReference type="GO" id="GO:0005856">
    <property type="term" value="C:cytoskeleton"/>
    <property type="evidence" value="ECO:0007669"/>
    <property type="project" value="UniProtKB-SubCell"/>
</dbReference>
<evidence type="ECO:0000256" key="8">
    <source>
        <dbReference type="ARBA" id="ARBA00023015"/>
    </source>
</evidence>
<dbReference type="Proteomes" id="UP001230051">
    <property type="component" value="Unassembled WGS sequence"/>
</dbReference>
<comment type="subcellular location">
    <subcellularLocation>
        <location evidence="2">Cytoplasm</location>
        <location evidence="2">Cytoskeleton</location>
    </subcellularLocation>
    <subcellularLocation>
        <location evidence="1">Cytoplasm</location>
        <location evidence="1">Myofibril</location>
        <location evidence="1">Sarcomere</location>
    </subcellularLocation>
</comment>
<evidence type="ECO:0000313" key="19">
    <source>
        <dbReference type="EMBL" id="KAK1156340.1"/>
    </source>
</evidence>
<evidence type="ECO:0000256" key="14">
    <source>
        <dbReference type="ARBA" id="ARBA00063019"/>
    </source>
</evidence>
<keyword evidence="12" id="KW-0206">Cytoskeleton</keyword>
<evidence type="ECO:0000256" key="5">
    <source>
        <dbReference type="ARBA" id="ARBA00022553"/>
    </source>
</evidence>
<evidence type="ECO:0000256" key="11">
    <source>
        <dbReference type="ARBA" id="ARBA00023203"/>
    </source>
</evidence>
<name>A0AAD8CS77_ACIOX</name>
<dbReference type="EMBL" id="JAGXEW010000028">
    <property type="protein sequence ID" value="KAK1156340.1"/>
    <property type="molecule type" value="Genomic_DNA"/>
</dbReference>
<evidence type="ECO:0000256" key="4">
    <source>
        <dbReference type="ARBA" id="ARBA00022490"/>
    </source>
</evidence>
<keyword evidence="11" id="KW-0009">Actin-binding</keyword>
<feature type="compositionally biased region" description="Basic and acidic residues" evidence="17">
    <location>
        <begin position="76"/>
        <end position="86"/>
    </location>
</feature>
<keyword evidence="3" id="KW-0813">Transport</keyword>
<feature type="compositionally biased region" description="Basic and acidic residues" evidence="17">
    <location>
        <begin position="55"/>
        <end position="68"/>
    </location>
</feature>
<reference evidence="19" key="1">
    <citation type="submission" date="2022-02" db="EMBL/GenBank/DDBJ databases">
        <title>Atlantic sturgeon de novo genome assembly.</title>
        <authorList>
            <person name="Stock M."/>
            <person name="Klopp C."/>
            <person name="Guiguen Y."/>
            <person name="Cabau C."/>
            <person name="Parinello H."/>
            <person name="Santidrian Yebra-Pimentel E."/>
            <person name="Kuhl H."/>
            <person name="Dirks R.P."/>
            <person name="Guessner J."/>
            <person name="Wuertz S."/>
            <person name="Du K."/>
            <person name="Schartl M."/>
        </authorList>
    </citation>
    <scope>NUCLEOTIDE SEQUENCE</scope>
    <source>
        <strain evidence="19">STURGEONOMICS-FGT-2020</strain>
        <tissue evidence="19">Whole blood</tissue>
    </source>
</reference>
<feature type="region of interest" description="Disordered" evidence="17">
    <location>
        <begin position="35"/>
        <end position="101"/>
    </location>
</feature>
<gene>
    <name evidence="19" type="primary">ABRA</name>
    <name evidence="19" type="ORF">AOXY_G26496</name>
</gene>
<evidence type="ECO:0000256" key="2">
    <source>
        <dbReference type="ARBA" id="ARBA00004245"/>
    </source>
</evidence>
<keyword evidence="4" id="KW-0963">Cytoplasm</keyword>
<evidence type="ECO:0000256" key="15">
    <source>
        <dbReference type="ARBA" id="ARBA00073502"/>
    </source>
</evidence>
<evidence type="ECO:0000256" key="3">
    <source>
        <dbReference type="ARBA" id="ARBA00022448"/>
    </source>
</evidence>
<dbReference type="AlphaFoldDB" id="A0AAD8CS77"/>
<evidence type="ECO:0000259" key="18">
    <source>
        <dbReference type="SMART" id="SM01283"/>
    </source>
</evidence>
<dbReference type="GO" id="GO:0015031">
    <property type="term" value="P:protein transport"/>
    <property type="evidence" value="ECO:0007669"/>
    <property type="project" value="UniProtKB-KW"/>
</dbReference>
<dbReference type="PANTHER" id="PTHR22739:SF21">
    <property type="entry name" value="ACTIN-BINDING RHO-ACTIVATING PROTEIN"/>
    <property type="match status" value="1"/>
</dbReference>
<dbReference type="Pfam" id="PF14705">
    <property type="entry name" value="Costars"/>
    <property type="match status" value="1"/>
</dbReference>
<dbReference type="InterPro" id="IPR038095">
    <property type="entry name" value="Costars_sf"/>
</dbReference>
<dbReference type="Gene3D" id="1.10.10.1540">
    <property type="entry name" value="Costar domain"/>
    <property type="match status" value="1"/>
</dbReference>
<feature type="region of interest" description="Disordered" evidence="17">
    <location>
        <begin position="142"/>
        <end position="208"/>
    </location>
</feature>
<evidence type="ECO:0000256" key="9">
    <source>
        <dbReference type="ARBA" id="ARBA00023159"/>
    </source>
</evidence>
<sequence length="352" mass="39365">MSSAVQENRPLSRAVRKIKCAAMVSSLAKSWQTWAGEHSGKQDAIPKGWFPSSVTEERGGKESEKTEAKPFVAPRAETEKSPDRSGAKIRTGSVSKGIRPKKSDCGNDLVSFIAGKINTNQIAPSETKPFLGNMSPTRRRYCGSQAVSTMKTWRKEEEQGKLGSRSSSIDTEDSGLGEEGGSSETDDENKNKDKPVGGVARKSTRPKIKVSTMGDLRSNWQKLSEQHSEQQKLNPFSEEFDYEHAMACRLLKGDQGYGRPKEGSKTAERARRAERHIHKEMEEMCFIIRDMGVKCKDERVRITFGGLFDRYIKISDKVVGILLRCRKHGMVQFEGEMLWKGQDDDVIITLLV</sequence>
<dbReference type="PANTHER" id="PTHR22739">
    <property type="entry name" value="STRIATED MUSCLE ACTIVATOR OF RHO-DEPENDENT SIGNALING-RELATED"/>
    <property type="match status" value="1"/>
</dbReference>
<evidence type="ECO:0000313" key="20">
    <source>
        <dbReference type="Proteomes" id="UP001230051"/>
    </source>
</evidence>
<keyword evidence="5" id="KW-0597">Phosphoprotein</keyword>